<evidence type="ECO:0008006" key="4">
    <source>
        <dbReference type="Google" id="ProtNLM"/>
    </source>
</evidence>
<proteinExistence type="predicted"/>
<keyword evidence="1" id="KW-1133">Transmembrane helix</keyword>
<protein>
    <recommendedName>
        <fullName evidence="4">DUF4337 domain-containing protein</fullName>
    </recommendedName>
</protein>
<evidence type="ECO:0000313" key="3">
    <source>
        <dbReference type="Proteomes" id="UP000267900"/>
    </source>
</evidence>
<feature type="transmembrane region" description="Helical" evidence="1">
    <location>
        <begin position="36"/>
        <end position="56"/>
    </location>
</feature>
<gene>
    <name evidence="2" type="ORF">EKH77_29600</name>
</gene>
<name>A0A3Q9G3L3_STRLT</name>
<evidence type="ECO:0000256" key="1">
    <source>
        <dbReference type="SAM" id="Phobius"/>
    </source>
</evidence>
<feature type="transmembrane region" description="Helical" evidence="1">
    <location>
        <begin position="12"/>
        <end position="30"/>
    </location>
</feature>
<dbReference type="AlphaFoldDB" id="A0A3Q9G3L3"/>
<evidence type="ECO:0000313" key="2">
    <source>
        <dbReference type="EMBL" id="AZQ74801.1"/>
    </source>
</evidence>
<dbReference type="Pfam" id="PF19626">
    <property type="entry name" value="DUF6131"/>
    <property type="match status" value="1"/>
</dbReference>
<organism evidence="2 3">
    <name type="scientific">Streptomyces luteoverticillatus</name>
    <name type="common">Streptoverticillium luteoverticillatus</name>
    <dbReference type="NCBI Taxonomy" id="66425"/>
    <lineage>
        <taxon>Bacteria</taxon>
        <taxon>Bacillati</taxon>
        <taxon>Actinomycetota</taxon>
        <taxon>Actinomycetes</taxon>
        <taxon>Kitasatosporales</taxon>
        <taxon>Streptomycetaceae</taxon>
        <taxon>Streptomyces</taxon>
    </lineage>
</organism>
<accession>A0A3Q9G3L3</accession>
<reference evidence="2 3" key="1">
    <citation type="submission" date="2018-12" db="EMBL/GenBank/DDBJ databases">
        <title>The whole draft genome of Streptomyce luteoverticillatus CGMCC 15060.</title>
        <authorList>
            <person name="Feng Z."/>
            <person name="Chen G."/>
            <person name="Zhang J."/>
            <person name="Zhu H."/>
            <person name="Yu X."/>
            <person name="Zhang W."/>
            <person name="Zhang X."/>
        </authorList>
    </citation>
    <scope>NUCLEOTIDE SEQUENCE [LARGE SCALE GENOMIC DNA]</scope>
    <source>
        <strain evidence="2 3">CGMCC 15060</strain>
    </source>
</reference>
<dbReference type="InterPro" id="IPR046134">
    <property type="entry name" value="DUF6131"/>
</dbReference>
<dbReference type="Proteomes" id="UP000267900">
    <property type="component" value="Chromosome"/>
</dbReference>
<dbReference type="EMBL" id="CP034587">
    <property type="protein sequence ID" value="AZQ74801.1"/>
    <property type="molecule type" value="Genomic_DNA"/>
</dbReference>
<sequence length="62" mass="6779">MKQPSKTQEIVVIILGVILLIVGFLLGLHILWTIGIILLVVGLILWVLGAAGHAVGGRRHYW</sequence>
<keyword evidence="1" id="KW-0812">Transmembrane</keyword>
<keyword evidence="3" id="KW-1185">Reference proteome</keyword>
<keyword evidence="1" id="KW-0472">Membrane</keyword>